<dbReference type="InterPro" id="IPR012826">
    <property type="entry name" value="FliN"/>
</dbReference>
<evidence type="ECO:0000256" key="3">
    <source>
        <dbReference type="ARBA" id="ARBA00021897"/>
    </source>
</evidence>
<dbReference type="InterPro" id="IPR051469">
    <property type="entry name" value="FliN/MopA/SpaO"/>
</dbReference>
<accession>A0A0E3ZIZ7</accession>
<dbReference type="InterPro" id="IPR001543">
    <property type="entry name" value="FliN-like_C"/>
</dbReference>
<dbReference type="PANTHER" id="PTHR43484">
    <property type="match status" value="1"/>
</dbReference>
<dbReference type="AlphaFoldDB" id="A0A0E3ZIZ7"/>
<dbReference type="GO" id="GO:0071973">
    <property type="term" value="P:bacterial-type flagellum-dependent cell motility"/>
    <property type="evidence" value="ECO:0007669"/>
    <property type="project" value="InterPro"/>
</dbReference>
<evidence type="ECO:0000256" key="6">
    <source>
        <dbReference type="ARBA" id="ARBA00022779"/>
    </source>
</evidence>
<dbReference type="NCBIfam" id="TIGR02480">
    <property type="entry name" value="fliN"/>
    <property type="match status" value="1"/>
</dbReference>
<keyword evidence="4" id="KW-1003">Cell membrane</keyword>
<organism evidence="9 10">
    <name type="scientific">Polynucleobacter duraquae</name>
    <dbReference type="NCBI Taxonomy" id="1835254"/>
    <lineage>
        <taxon>Bacteria</taxon>
        <taxon>Pseudomonadati</taxon>
        <taxon>Pseudomonadota</taxon>
        <taxon>Betaproteobacteria</taxon>
        <taxon>Burkholderiales</taxon>
        <taxon>Burkholderiaceae</taxon>
        <taxon>Polynucleobacter</taxon>
    </lineage>
</organism>
<dbReference type="RefSeq" id="WP_046329687.1">
    <property type="nucleotide sequence ID" value="NZ_CP007501.1"/>
</dbReference>
<reference evidence="9 10" key="1">
    <citation type="submission" date="2014-03" db="EMBL/GenBank/DDBJ databases">
        <title>Genome of Polynucleobacter strain MWH-MoK4.</title>
        <authorList>
            <person name="Hahn M.W."/>
        </authorList>
    </citation>
    <scope>NUCLEOTIDE SEQUENCE [LARGE SCALE GENOMIC DNA]</scope>
    <source>
        <strain evidence="9 10">MWH-MoK4</strain>
    </source>
</reference>
<dbReference type="PATRIC" id="fig|576611.7.peg.451"/>
<dbReference type="HOGENOM" id="CLU_097058_1_1_4"/>
<evidence type="ECO:0000313" key="10">
    <source>
        <dbReference type="Proteomes" id="UP000061135"/>
    </source>
</evidence>
<gene>
    <name evidence="9" type="ORF">CL55_00004470</name>
</gene>
<keyword evidence="6" id="KW-0283">Flagellar rotation</keyword>
<keyword evidence="9" id="KW-0282">Flagellum</keyword>
<dbReference type="OrthoDB" id="9773459at2"/>
<comment type="subcellular location">
    <subcellularLocation>
        <location evidence="1">Cell membrane</location>
        <topology evidence="1">Peripheral membrane protein</topology>
        <orientation evidence="1">Cytoplasmic side</orientation>
    </subcellularLocation>
</comment>
<name>A0A0E3ZIZ7_9BURK</name>
<sequence length="125" mass="13599">MAENDNDLAKTLTSADVSGSLRKATFNNLEDGAKSGADFNDIDLVMDVPVQVTVELGRAKMQIRNLLNLTYGSVIELDILAGEPLEVVVNGCLVAQGEVVIVNDRYGIRLTDIVTPAERLRKINR</sequence>
<keyword evidence="10" id="KW-1185">Reference proteome</keyword>
<keyword evidence="7" id="KW-0472">Membrane</keyword>
<dbReference type="PRINTS" id="PR00956">
    <property type="entry name" value="FLGMOTORFLIN"/>
</dbReference>
<dbReference type="Pfam" id="PF01052">
    <property type="entry name" value="FliMN_C"/>
    <property type="match status" value="1"/>
</dbReference>
<evidence type="ECO:0000256" key="7">
    <source>
        <dbReference type="ARBA" id="ARBA00023136"/>
    </source>
</evidence>
<evidence type="ECO:0000256" key="2">
    <source>
        <dbReference type="ARBA" id="ARBA00009226"/>
    </source>
</evidence>
<keyword evidence="9" id="KW-0969">Cilium</keyword>
<dbReference type="EMBL" id="CP007501">
    <property type="protein sequence ID" value="AKD24780.1"/>
    <property type="molecule type" value="Genomic_DNA"/>
</dbReference>
<protein>
    <recommendedName>
        <fullName evidence="3">Flagellar motor switch protein FliN</fullName>
    </recommendedName>
</protein>
<keyword evidence="9" id="KW-0966">Cell projection</keyword>
<dbReference type="SUPFAM" id="SSF101801">
    <property type="entry name" value="Surface presentation of antigens (SPOA)"/>
    <property type="match status" value="1"/>
</dbReference>
<dbReference type="KEGG" id="pdq:CL55_00004470"/>
<dbReference type="PANTHER" id="PTHR43484:SF1">
    <property type="entry name" value="FLAGELLAR MOTOR SWITCH PROTEIN FLIN"/>
    <property type="match status" value="1"/>
</dbReference>
<dbReference type="InterPro" id="IPR001172">
    <property type="entry name" value="FliN_T3SS_HrcQb"/>
</dbReference>
<evidence type="ECO:0000256" key="5">
    <source>
        <dbReference type="ARBA" id="ARBA00022500"/>
    </source>
</evidence>
<dbReference type="GO" id="GO:0005886">
    <property type="term" value="C:plasma membrane"/>
    <property type="evidence" value="ECO:0007669"/>
    <property type="project" value="UniProtKB-SubCell"/>
</dbReference>
<proteinExistence type="inferred from homology"/>
<evidence type="ECO:0000313" key="9">
    <source>
        <dbReference type="EMBL" id="AKD24780.1"/>
    </source>
</evidence>
<evidence type="ECO:0000256" key="1">
    <source>
        <dbReference type="ARBA" id="ARBA00004413"/>
    </source>
</evidence>
<dbReference type="STRING" id="1835254.CL55_00004470"/>
<dbReference type="GO" id="GO:0003774">
    <property type="term" value="F:cytoskeletal motor activity"/>
    <property type="evidence" value="ECO:0007669"/>
    <property type="project" value="InterPro"/>
</dbReference>
<evidence type="ECO:0000259" key="8">
    <source>
        <dbReference type="Pfam" id="PF01052"/>
    </source>
</evidence>
<comment type="similarity">
    <text evidence="2">Belongs to the FliN/MopA/SpaO family.</text>
</comment>
<evidence type="ECO:0000256" key="4">
    <source>
        <dbReference type="ARBA" id="ARBA00022475"/>
    </source>
</evidence>
<dbReference type="InterPro" id="IPR036429">
    <property type="entry name" value="SpoA-like_sf"/>
</dbReference>
<feature type="domain" description="Flagellar motor switch protein FliN-like C-terminal" evidence="8">
    <location>
        <begin position="44"/>
        <end position="114"/>
    </location>
</feature>
<dbReference type="GO" id="GO:0009425">
    <property type="term" value="C:bacterial-type flagellum basal body"/>
    <property type="evidence" value="ECO:0007669"/>
    <property type="project" value="InterPro"/>
</dbReference>
<dbReference type="Proteomes" id="UP000061135">
    <property type="component" value="Chromosome"/>
</dbReference>
<keyword evidence="5" id="KW-0145">Chemotaxis</keyword>
<dbReference type="GO" id="GO:0006935">
    <property type="term" value="P:chemotaxis"/>
    <property type="evidence" value="ECO:0007669"/>
    <property type="project" value="UniProtKB-KW"/>
</dbReference>
<dbReference type="Gene3D" id="2.30.330.10">
    <property type="entry name" value="SpoA-like"/>
    <property type="match status" value="1"/>
</dbReference>